<accession>J3KVV1</accession>
<dbReference type="Gramene" id="OB01G11070.1">
    <property type="protein sequence ID" value="OB01G11070.1"/>
    <property type="gene ID" value="OB01G11070"/>
</dbReference>
<feature type="signal peptide" evidence="1">
    <location>
        <begin position="1"/>
        <end position="16"/>
    </location>
</feature>
<dbReference type="HOGENOM" id="CLU_2389684_0_0_1"/>
<sequence>MARSLLLPLIWISLHCKQLPDMLHQAKADSRVLRCKQQYMQGDCLDLGWKTPSSPVLLYCFCFPLIARIRCGTWSHNSRMVRFNYRTFEILKVV</sequence>
<keyword evidence="3" id="KW-1185">Reference proteome</keyword>
<organism evidence="2">
    <name type="scientific">Oryza brachyantha</name>
    <name type="common">malo sina</name>
    <dbReference type="NCBI Taxonomy" id="4533"/>
    <lineage>
        <taxon>Eukaryota</taxon>
        <taxon>Viridiplantae</taxon>
        <taxon>Streptophyta</taxon>
        <taxon>Embryophyta</taxon>
        <taxon>Tracheophyta</taxon>
        <taxon>Spermatophyta</taxon>
        <taxon>Magnoliopsida</taxon>
        <taxon>Liliopsida</taxon>
        <taxon>Poales</taxon>
        <taxon>Poaceae</taxon>
        <taxon>BOP clade</taxon>
        <taxon>Oryzoideae</taxon>
        <taxon>Oryzeae</taxon>
        <taxon>Oryzinae</taxon>
        <taxon>Oryza</taxon>
    </lineage>
</organism>
<dbReference type="Proteomes" id="UP000006038">
    <property type="component" value="Chromosome 1"/>
</dbReference>
<protein>
    <recommendedName>
        <fullName evidence="4">Secreted protein</fullName>
    </recommendedName>
</protein>
<evidence type="ECO:0000256" key="1">
    <source>
        <dbReference type="SAM" id="SignalP"/>
    </source>
</evidence>
<evidence type="ECO:0000313" key="3">
    <source>
        <dbReference type="Proteomes" id="UP000006038"/>
    </source>
</evidence>
<keyword evidence="1" id="KW-0732">Signal</keyword>
<reference evidence="2" key="1">
    <citation type="journal article" date="2013" name="Nat. Commun.">
        <title>Whole-genome sequencing of Oryza brachyantha reveals mechanisms underlying Oryza genome evolution.</title>
        <authorList>
            <person name="Chen J."/>
            <person name="Huang Q."/>
            <person name="Gao D."/>
            <person name="Wang J."/>
            <person name="Lang Y."/>
            <person name="Liu T."/>
            <person name="Li B."/>
            <person name="Bai Z."/>
            <person name="Luis Goicoechea J."/>
            <person name="Liang C."/>
            <person name="Chen C."/>
            <person name="Zhang W."/>
            <person name="Sun S."/>
            <person name="Liao Y."/>
            <person name="Zhang X."/>
            <person name="Yang L."/>
            <person name="Song C."/>
            <person name="Wang M."/>
            <person name="Shi J."/>
            <person name="Liu G."/>
            <person name="Liu J."/>
            <person name="Zhou H."/>
            <person name="Zhou W."/>
            <person name="Yu Q."/>
            <person name="An N."/>
            <person name="Chen Y."/>
            <person name="Cai Q."/>
            <person name="Wang B."/>
            <person name="Liu B."/>
            <person name="Min J."/>
            <person name="Huang Y."/>
            <person name="Wu H."/>
            <person name="Li Z."/>
            <person name="Zhang Y."/>
            <person name="Yin Y."/>
            <person name="Song W."/>
            <person name="Jiang J."/>
            <person name="Jackson S.A."/>
            <person name="Wing R.A."/>
            <person name="Wang J."/>
            <person name="Chen M."/>
        </authorList>
    </citation>
    <scope>NUCLEOTIDE SEQUENCE [LARGE SCALE GENOMIC DNA]</scope>
    <source>
        <strain evidence="2">cv. IRGC 101232</strain>
    </source>
</reference>
<name>J3KVV1_ORYBR</name>
<proteinExistence type="predicted"/>
<reference evidence="2" key="2">
    <citation type="submission" date="2013-04" db="UniProtKB">
        <authorList>
            <consortium name="EnsemblPlants"/>
        </authorList>
    </citation>
    <scope>IDENTIFICATION</scope>
</reference>
<feature type="chain" id="PRO_5003771728" description="Secreted protein" evidence="1">
    <location>
        <begin position="17"/>
        <end position="94"/>
    </location>
</feature>
<evidence type="ECO:0000313" key="2">
    <source>
        <dbReference type="EnsemblPlants" id="OB01G11070.1"/>
    </source>
</evidence>
<evidence type="ECO:0008006" key="4">
    <source>
        <dbReference type="Google" id="ProtNLM"/>
    </source>
</evidence>
<dbReference type="EnsemblPlants" id="OB01G11070.1">
    <property type="protein sequence ID" value="OB01G11070.1"/>
    <property type="gene ID" value="OB01G11070"/>
</dbReference>
<dbReference type="AlphaFoldDB" id="J3KVV1"/>